<evidence type="ECO:0000259" key="7">
    <source>
        <dbReference type="Pfam" id="PF10491"/>
    </source>
</evidence>
<comment type="similarity">
    <text evidence="2">Belongs to the NRF1/Ewg family.</text>
</comment>
<evidence type="ECO:0000256" key="4">
    <source>
        <dbReference type="ARBA" id="ARBA00023125"/>
    </source>
</evidence>
<dbReference type="PANTHER" id="PTHR20338">
    <property type="entry name" value="NUCLEAR RESPIRATORY FACTOR 1"/>
    <property type="match status" value="1"/>
</dbReference>
<evidence type="ECO:0000256" key="5">
    <source>
        <dbReference type="ARBA" id="ARBA00023163"/>
    </source>
</evidence>
<evidence type="ECO:0000256" key="1">
    <source>
        <dbReference type="ARBA" id="ARBA00004123"/>
    </source>
</evidence>
<dbReference type="GO" id="GO:0003700">
    <property type="term" value="F:DNA-binding transcription factor activity"/>
    <property type="evidence" value="ECO:0007669"/>
    <property type="project" value="InterPro"/>
</dbReference>
<feature type="domain" description="Nuclear respiratory factor 1 NLS/DNA-binding dimerisation" evidence="7">
    <location>
        <begin position="65"/>
        <end position="295"/>
    </location>
</feature>
<dbReference type="Proteomes" id="UP000031668">
    <property type="component" value="Unassembled WGS sequence"/>
</dbReference>
<keyword evidence="9" id="KW-1185">Reference proteome</keyword>
<comment type="caution">
    <text evidence="8">The sequence shown here is derived from an EMBL/GenBank/DDBJ whole genome shotgun (WGS) entry which is preliminary data.</text>
</comment>
<evidence type="ECO:0000256" key="3">
    <source>
        <dbReference type="ARBA" id="ARBA00023015"/>
    </source>
</evidence>
<dbReference type="OrthoDB" id="10031051at2759"/>
<keyword evidence="4 8" id="KW-0238">DNA-binding</keyword>
<dbReference type="EMBL" id="JWZT01000435">
    <property type="protein sequence ID" value="KII74391.1"/>
    <property type="molecule type" value="Genomic_DNA"/>
</dbReference>
<comment type="subcellular location">
    <subcellularLocation>
        <location evidence="1">Nucleus</location>
    </subcellularLocation>
</comment>
<name>A0A0C2N3Z5_THEKT</name>
<dbReference type="GO" id="GO:0005634">
    <property type="term" value="C:nucleus"/>
    <property type="evidence" value="ECO:0007669"/>
    <property type="project" value="UniProtKB-SubCell"/>
</dbReference>
<keyword evidence="5" id="KW-0804">Transcription</keyword>
<protein>
    <submittedName>
        <fullName evidence="8">DNA-binding protein P3A2</fullName>
    </submittedName>
</protein>
<evidence type="ECO:0000256" key="6">
    <source>
        <dbReference type="ARBA" id="ARBA00023242"/>
    </source>
</evidence>
<dbReference type="InterPro" id="IPR039142">
    <property type="entry name" value="NRF1/Ewg"/>
</dbReference>
<dbReference type="AlphaFoldDB" id="A0A0C2N3Z5"/>
<evidence type="ECO:0000313" key="9">
    <source>
        <dbReference type="Proteomes" id="UP000031668"/>
    </source>
</evidence>
<reference evidence="8 9" key="1">
    <citation type="journal article" date="2014" name="Genome Biol. Evol.">
        <title>The genome of the myxosporean Thelohanellus kitauei shows adaptations to nutrient acquisition within its fish host.</title>
        <authorList>
            <person name="Yang Y."/>
            <person name="Xiong J."/>
            <person name="Zhou Z."/>
            <person name="Huo F."/>
            <person name="Miao W."/>
            <person name="Ran C."/>
            <person name="Liu Y."/>
            <person name="Zhang J."/>
            <person name="Feng J."/>
            <person name="Wang M."/>
            <person name="Wang M."/>
            <person name="Wang L."/>
            <person name="Yao B."/>
        </authorList>
    </citation>
    <scope>NUCLEOTIDE SEQUENCE [LARGE SCALE GENOMIC DNA]</scope>
    <source>
        <strain evidence="8">Wuqing</strain>
    </source>
</reference>
<dbReference type="InterPro" id="IPR019525">
    <property type="entry name" value="Nrf1_NLS/DNA-bd_dimer"/>
</dbReference>
<keyword evidence="6" id="KW-0539">Nucleus</keyword>
<organism evidence="8 9">
    <name type="scientific">Thelohanellus kitauei</name>
    <name type="common">Myxosporean</name>
    <dbReference type="NCBI Taxonomy" id="669202"/>
    <lineage>
        <taxon>Eukaryota</taxon>
        <taxon>Metazoa</taxon>
        <taxon>Cnidaria</taxon>
        <taxon>Myxozoa</taxon>
        <taxon>Myxosporea</taxon>
        <taxon>Bivalvulida</taxon>
        <taxon>Platysporina</taxon>
        <taxon>Myxobolidae</taxon>
        <taxon>Thelohanellus</taxon>
    </lineage>
</organism>
<proteinExistence type="inferred from homology"/>
<dbReference type="Pfam" id="PF10491">
    <property type="entry name" value="Nrf1_DNA-bind"/>
    <property type="match status" value="1"/>
</dbReference>
<dbReference type="GO" id="GO:0003677">
    <property type="term" value="F:DNA binding"/>
    <property type="evidence" value="ECO:0007669"/>
    <property type="project" value="UniProtKB-KW"/>
</dbReference>
<evidence type="ECO:0000313" key="8">
    <source>
        <dbReference type="EMBL" id="KII74391.1"/>
    </source>
</evidence>
<dbReference type="GO" id="GO:0006357">
    <property type="term" value="P:regulation of transcription by RNA polymerase II"/>
    <property type="evidence" value="ECO:0007669"/>
    <property type="project" value="InterPro"/>
</dbReference>
<gene>
    <name evidence="8" type="ORF">RF11_13313</name>
</gene>
<keyword evidence="3" id="KW-0805">Transcription regulation</keyword>
<evidence type="ECO:0000256" key="2">
    <source>
        <dbReference type="ARBA" id="ARBA00005713"/>
    </source>
</evidence>
<sequence>MDDYHLPQDDNSLRKCEGSVIAPCDISPEDEEASNCQQNYGRSDDLLLINSISENELTSHLASSGMAGIAAATAITSARSRNKPFVFETIPAVRKRQATRLMRKLTSLIDEYAVRVGQQIVVLVCNPKVAAKGTPHIDSPSSLNLFKVYGTSPLENVVRNIRNLIIQELDSSLRNYQVLHEQTAGSSTLWPVRGPDTLPPLMVDGIPTPLDKMTQAQLRAFIPVMLKYSTNRGKPGWGRTHARPPWWPEEVPWANVRSDVRTAEEKAQVSWTAVLKKIVRMCYEYHGREDLLHDYAPTGAGNNGGVNSTQMLDVDGHDAEQQTSYLLAPGSVNDVNESGRTNVYTMGLMHIPTSETLQNSTHYSTFAPQTYSFKTENDGSISIIPFDEHQKPPEVASMEAAAAIDEYSVDGVKFHGAESISMQGYSNTGDMVSLPAESMMQLDNDATATLYHIIANNSRLKNSRMPQVPEKSNRNHHNI</sequence>
<accession>A0A0C2N3Z5</accession>